<accession>A0ACB9IU88</accession>
<reference evidence="2" key="1">
    <citation type="journal article" date="2022" name="Mol. Ecol. Resour.">
        <title>The genomes of chicory, endive, great burdock and yacon provide insights into Asteraceae palaeo-polyploidization history and plant inulin production.</title>
        <authorList>
            <person name="Fan W."/>
            <person name="Wang S."/>
            <person name="Wang H."/>
            <person name="Wang A."/>
            <person name="Jiang F."/>
            <person name="Liu H."/>
            <person name="Zhao H."/>
            <person name="Xu D."/>
            <person name="Zhang Y."/>
        </authorList>
    </citation>
    <scope>NUCLEOTIDE SEQUENCE [LARGE SCALE GENOMIC DNA]</scope>
    <source>
        <strain evidence="2">cv. Yunnan</strain>
    </source>
</reference>
<comment type="caution">
    <text evidence="1">The sequence shown here is derived from an EMBL/GenBank/DDBJ whole genome shotgun (WGS) entry which is preliminary data.</text>
</comment>
<proteinExistence type="predicted"/>
<sequence>MASVWAFSSPFLISNSSSSRKSIIASEMLSSINKNQVMDVPTMTTSVRRSGNYPPSLWSYDHIQSFTSKYTVCLLIYRLQTLKEAARAMIYKDNEEEESPLHILNLVDDLQRLGTSYHFEDEISNVLKNIYYNHYKNPEKWTQMDLNLKSLGFRLLRQHGYHIPQEIFEDIKDDTSNFKGDLQKDIGMLNLTGMNSTLLELAKLDFNMVQAIHQEDLKDMSRSTKEILNSIESAENIIRYSAIIRRLVDDLGTSTDEMARGDNLKSIQCYMQESGATEEEARMYVKTLILDTWKKLNKESSGVNVIDSHFLKEFVECGTNLSRMGHFMYHVADGHGHRLDVTKSHVLSLLVNPI</sequence>
<evidence type="ECO:0000313" key="2">
    <source>
        <dbReference type="Proteomes" id="UP001056120"/>
    </source>
</evidence>
<gene>
    <name evidence="1" type="ORF">L1987_21300</name>
</gene>
<organism evidence="1 2">
    <name type="scientific">Smallanthus sonchifolius</name>
    <dbReference type="NCBI Taxonomy" id="185202"/>
    <lineage>
        <taxon>Eukaryota</taxon>
        <taxon>Viridiplantae</taxon>
        <taxon>Streptophyta</taxon>
        <taxon>Embryophyta</taxon>
        <taxon>Tracheophyta</taxon>
        <taxon>Spermatophyta</taxon>
        <taxon>Magnoliopsida</taxon>
        <taxon>eudicotyledons</taxon>
        <taxon>Gunneridae</taxon>
        <taxon>Pentapetalae</taxon>
        <taxon>asterids</taxon>
        <taxon>campanulids</taxon>
        <taxon>Asterales</taxon>
        <taxon>Asteraceae</taxon>
        <taxon>Asteroideae</taxon>
        <taxon>Heliantheae alliance</taxon>
        <taxon>Millerieae</taxon>
        <taxon>Smallanthus</taxon>
    </lineage>
</organism>
<name>A0ACB9IU88_9ASTR</name>
<dbReference type="EMBL" id="CM042024">
    <property type="protein sequence ID" value="KAI3811575.1"/>
    <property type="molecule type" value="Genomic_DNA"/>
</dbReference>
<protein>
    <submittedName>
        <fullName evidence="1">Uncharacterized protein</fullName>
    </submittedName>
</protein>
<evidence type="ECO:0000313" key="1">
    <source>
        <dbReference type="EMBL" id="KAI3811575.1"/>
    </source>
</evidence>
<keyword evidence="2" id="KW-1185">Reference proteome</keyword>
<reference evidence="1 2" key="2">
    <citation type="journal article" date="2022" name="Mol. Ecol. Resour.">
        <title>The genomes of chicory, endive, great burdock and yacon provide insights into Asteraceae paleo-polyploidization history and plant inulin production.</title>
        <authorList>
            <person name="Fan W."/>
            <person name="Wang S."/>
            <person name="Wang H."/>
            <person name="Wang A."/>
            <person name="Jiang F."/>
            <person name="Liu H."/>
            <person name="Zhao H."/>
            <person name="Xu D."/>
            <person name="Zhang Y."/>
        </authorList>
    </citation>
    <scope>NUCLEOTIDE SEQUENCE [LARGE SCALE GENOMIC DNA]</scope>
    <source>
        <strain evidence="2">cv. Yunnan</strain>
        <tissue evidence="1">Leaves</tissue>
    </source>
</reference>
<dbReference type="Proteomes" id="UP001056120">
    <property type="component" value="Linkage Group LG07"/>
</dbReference>